<evidence type="ECO:0000313" key="3">
    <source>
        <dbReference type="RefSeq" id="XP_040608871.1"/>
    </source>
</evidence>
<keyword evidence="2" id="KW-1185">Reference proteome</keyword>
<dbReference type="Proteomes" id="UP000886700">
    <property type="component" value="Unplaced"/>
</dbReference>
<organism evidence="2 3">
    <name type="scientific">Mesocricetus auratus</name>
    <name type="common">Golden hamster</name>
    <dbReference type="NCBI Taxonomy" id="10036"/>
    <lineage>
        <taxon>Eukaryota</taxon>
        <taxon>Metazoa</taxon>
        <taxon>Chordata</taxon>
        <taxon>Craniata</taxon>
        <taxon>Vertebrata</taxon>
        <taxon>Euteleostomi</taxon>
        <taxon>Mammalia</taxon>
        <taxon>Eutheria</taxon>
        <taxon>Euarchontoglires</taxon>
        <taxon>Glires</taxon>
        <taxon>Rodentia</taxon>
        <taxon>Myomorpha</taxon>
        <taxon>Muroidea</taxon>
        <taxon>Cricetidae</taxon>
        <taxon>Cricetinae</taxon>
        <taxon>Mesocricetus</taxon>
    </lineage>
</organism>
<sequence>MPANKSPVINKFGVISSSYHEELLKFNLESANRKKSPKTKSSFSITKEFILKFNHTENPLEKEELLEQARKLLVRCKRKLGLKALGSGKHVHLPTAWAEVIYLAQCKGEIQDEALNMLHASLDHASFSCDQLPALFFLAESVLYRLCCDAFLKGFLYLIEIKLVKIGYLIFLRLFVFFLHGHLESFKQHLLRLQPYLYALYFSEVSFQKYPNILSNVQFILKTSEIICKRELHSESVVGNGDGMEGVSPDLGRLKTDAGGYEVSHLLWHCVAAWSCVQNNSPQLNDVLQHLLCHKTQLQTKCWLDSALALLVLGEAAKLNMACLKALMDLVRDFLLSISSVQNQEKSFETYDLSWASDVIFTYTTIISEVCLYAATSYLRKTALIGFCDCPSRQKEAFPMDKSEKQPELEGMSILSLLKYFSSKMSDNCQKGRSWAQQHVTVESALWEAEAGGGPADRTGERKPKSHMQRGLLESPGADVVWIGYYGIVYNMVKMSWELQGDEEQDGLRNLIWKILQNIRDYEQDPRIQSALMIAQAELNEPVDPFTRYSTKVVPNLGEEVFSKYVGWRVASTLSKLFFPSLDAARVLSSKRPAEVGRPRKHTAQTQAPARKRVLRFCVKDHSSVLDISMFPYPDFFTKADKKLTEIIDHHWQKETEARQQEEEACEAQRRSDEEKKAKTRFQEIMKQREKKLNKKTKPYEIPSLEKEDDLEKESGFHGPGPETTTLAK</sequence>
<dbReference type="InterPro" id="IPR031747">
    <property type="entry name" value="TMEM232"/>
</dbReference>
<gene>
    <name evidence="3 4" type="primary">Tmem232</name>
</gene>
<evidence type="ECO:0000313" key="4">
    <source>
        <dbReference type="RefSeq" id="XP_040608872.1"/>
    </source>
</evidence>
<accession>A0ABM2Y5Y3</accession>
<evidence type="ECO:0000256" key="1">
    <source>
        <dbReference type="SAM" id="MobiDB-lite"/>
    </source>
</evidence>
<proteinExistence type="predicted"/>
<dbReference type="RefSeq" id="XP_040608871.1">
    <property type="nucleotide sequence ID" value="XM_040752937.1"/>
</dbReference>
<dbReference type="Pfam" id="PF15877">
    <property type="entry name" value="TMEM232"/>
    <property type="match status" value="2"/>
</dbReference>
<keyword evidence="3 4" id="KW-0812">Transmembrane</keyword>
<feature type="compositionally biased region" description="Basic and acidic residues" evidence="1">
    <location>
        <begin position="656"/>
        <end position="688"/>
    </location>
</feature>
<feature type="region of interest" description="Disordered" evidence="1">
    <location>
        <begin position="656"/>
        <end position="729"/>
    </location>
</feature>
<dbReference type="RefSeq" id="XP_040608872.1">
    <property type="nucleotide sequence ID" value="XM_040752938.1"/>
</dbReference>
<dbReference type="GeneID" id="101840022"/>
<name>A0ABM2Y5Y3_MESAU</name>
<keyword evidence="3 4" id="KW-0472">Membrane</keyword>
<feature type="region of interest" description="Disordered" evidence="1">
    <location>
        <begin position="448"/>
        <end position="471"/>
    </location>
</feature>
<reference evidence="3 4" key="1">
    <citation type="submission" date="2025-05" db="UniProtKB">
        <authorList>
            <consortium name="RefSeq"/>
        </authorList>
    </citation>
    <scope>IDENTIFICATION</scope>
    <source>
        <tissue evidence="3 4">Liver</tissue>
    </source>
</reference>
<dbReference type="PANTHER" id="PTHR28651">
    <property type="entry name" value="TRANSMEMBRANE PROTEIN 232"/>
    <property type="match status" value="1"/>
</dbReference>
<evidence type="ECO:0000313" key="2">
    <source>
        <dbReference type="Proteomes" id="UP000886700"/>
    </source>
</evidence>
<dbReference type="PANTHER" id="PTHR28651:SF1">
    <property type="entry name" value="TRANSMEMBRANE PROTEIN 232"/>
    <property type="match status" value="1"/>
</dbReference>
<protein>
    <submittedName>
        <fullName evidence="3 4">Transmembrane protein 232 isoform X1</fullName>
    </submittedName>
</protein>